<dbReference type="PRINTS" id="PR00260">
    <property type="entry name" value="CHEMTRNSDUCR"/>
</dbReference>
<dbReference type="PROSITE" id="PS50885">
    <property type="entry name" value="HAMP"/>
    <property type="match status" value="1"/>
</dbReference>
<dbReference type="PROSITE" id="PS51257">
    <property type="entry name" value="PROKAR_LIPOPROTEIN"/>
    <property type="match status" value="1"/>
</dbReference>
<evidence type="ECO:0000256" key="2">
    <source>
        <dbReference type="ARBA" id="ARBA00022475"/>
    </source>
</evidence>
<feature type="compositionally biased region" description="Acidic residues" evidence="8">
    <location>
        <begin position="664"/>
        <end position="674"/>
    </location>
</feature>
<comment type="similarity">
    <text evidence="5">Belongs to the methyl-accepting chemotaxis (MCP) protein family.</text>
</comment>
<comment type="subcellular location">
    <subcellularLocation>
        <location evidence="1">Cell membrane</location>
    </subcellularLocation>
</comment>
<evidence type="ECO:0000256" key="9">
    <source>
        <dbReference type="SAM" id="Phobius"/>
    </source>
</evidence>
<dbReference type="Gene3D" id="1.10.287.950">
    <property type="entry name" value="Methyl-accepting chemotaxis protein"/>
    <property type="match status" value="1"/>
</dbReference>
<dbReference type="Pfam" id="PF00672">
    <property type="entry name" value="HAMP"/>
    <property type="match status" value="1"/>
</dbReference>
<keyword evidence="13" id="KW-1185">Reference proteome</keyword>
<dbReference type="EMBL" id="JAUHLN010000001">
    <property type="protein sequence ID" value="MDN4072564.1"/>
    <property type="molecule type" value="Genomic_DNA"/>
</dbReference>
<dbReference type="RefSeq" id="WP_290398669.1">
    <property type="nucleotide sequence ID" value="NZ_JAUHLN010000001.1"/>
</dbReference>
<dbReference type="SMART" id="SM00283">
    <property type="entry name" value="MA"/>
    <property type="match status" value="1"/>
</dbReference>
<dbReference type="Gene3D" id="6.10.340.10">
    <property type="match status" value="1"/>
</dbReference>
<keyword evidence="9" id="KW-0812">Transmembrane</keyword>
<reference evidence="12" key="1">
    <citation type="submission" date="2023-06" db="EMBL/GenBank/DDBJ databases">
        <title>Draft Genome Sequences of Representative Paenibacillus Polymyxa, Bacillus cereus, Fictibacillus sp., and Brevibacillus agri Strains Isolated from Amazonian Dark Earth.</title>
        <authorList>
            <person name="Pellegrinetti T.A."/>
            <person name="Cunha I.C.M."/>
            <person name="Chaves M.G."/>
            <person name="Freitas A.S."/>
            <person name="Silva A.V.R."/>
            <person name="Tsai S.M."/>
            <person name="Mendes L.W."/>
        </authorList>
    </citation>
    <scope>NUCLEOTIDE SEQUENCE</scope>
    <source>
        <strain evidence="12">CENA-BCM004</strain>
    </source>
</reference>
<sequence length="705" mass="78772">MNMSIRNRVRFMLFMSLIGMLIMIGFMACYVWFSGRMDQEKEQLQQNSIQSKEIYSELTTVRKKEQDYLRLPSTEKAKEINSSVLTLQKKVENYAKNANNRSLKNDYNHISKKIKQYGTSFNSTSSMAAQITGLKELMAETSSNFERKVSGMKDIQLYNQFLIMNKYEKELYLAFNEENVAKFQESAGQFENKLDKSALPKDDLSDFKTKLLKYTSSAGNIQSSSKQVNEMTGEFETIAGNVETSILKIEKSNDQKRAELTDQQSGLKSLLTWLLISISAIVIAGMTFAGIWLTRSIARSISLLKEGATVIGNGNLEYRVQTASNDEMGELADTFNRMAEKMQRSMSEVQYASEQLAASSQHLAAISQETTAQTEEVSDAVQQVSIGAQSQADHLHESTVLLSEVTDAIQETASISEQIAQDTLQAEEDGKSGMETVQQLDTHSEKFISLANDLISEIQDANAQSKQIHSIVHTIQEIARSTDLLALNAAIESVRAGEAGRGFSVVATEVRKLAERSKNEAQQIQQLVKRMGNQMDNLAQETSRFEVYRNEQLQSVSMTKHAFESIVTNVTAIHEKISHIQKAIHHVGEANIGLSEKLHEVSAISQESVATSEQVSESSIHQKRAINEVNIAANELQEIALNLQNEVQQFHLGETAKLDREEQPVEPESVEEAYQEAAAAQHDELSEEQDRIGDVHLNEDLGQVK</sequence>
<dbReference type="Proteomes" id="UP001168694">
    <property type="component" value="Unassembled WGS sequence"/>
</dbReference>
<evidence type="ECO:0000256" key="5">
    <source>
        <dbReference type="ARBA" id="ARBA00029447"/>
    </source>
</evidence>
<dbReference type="InterPro" id="IPR004090">
    <property type="entry name" value="Chemotax_Me-accpt_rcpt"/>
</dbReference>
<keyword evidence="3 9" id="KW-0472">Membrane</keyword>
<name>A0ABT8E3T4_9BACL</name>
<evidence type="ECO:0000259" key="11">
    <source>
        <dbReference type="PROSITE" id="PS50885"/>
    </source>
</evidence>
<feature type="coiled-coil region" evidence="7">
    <location>
        <begin position="507"/>
        <end position="541"/>
    </location>
</feature>
<dbReference type="InterPro" id="IPR003660">
    <property type="entry name" value="HAMP_dom"/>
</dbReference>
<keyword evidence="7" id="KW-0175">Coiled coil</keyword>
<feature type="transmembrane region" description="Helical" evidence="9">
    <location>
        <begin position="270"/>
        <end position="293"/>
    </location>
</feature>
<dbReference type="SMART" id="SM00304">
    <property type="entry name" value="HAMP"/>
    <property type="match status" value="1"/>
</dbReference>
<feature type="domain" description="Methyl-accepting transducer" evidence="10">
    <location>
        <begin position="366"/>
        <end position="616"/>
    </location>
</feature>
<evidence type="ECO:0000256" key="4">
    <source>
        <dbReference type="ARBA" id="ARBA00023224"/>
    </source>
</evidence>
<feature type="transmembrane region" description="Helical" evidence="9">
    <location>
        <begin position="12"/>
        <end position="33"/>
    </location>
</feature>
<feature type="region of interest" description="Disordered" evidence="8">
    <location>
        <begin position="657"/>
        <end position="705"/>
    </location>
</feature>
<dbReference type="SMART" id="SM01358">
    <property type="entry name" value="HBM"/>
    <property type="match status" value="1"/>
</dbReference>
<evidence type="ECO:0000256" key="7">
    <source>
        <dbReference type="SAM" id="Coils"/>
    </source>
</evidence>
<feature type="compositionally biased region" description="Basic and acidic residues" evidence="8">
    <location>
        <begin position="681"/>
        <end position="699"/>
    </location>
</feature>
<dbReference type="PANTHER" id="PTHR32089:SF112">
    <property type="entry name" value="LYSOZYME-LIKE PROTEIN-RELATED"/>
    <property type="match status" value="1"/>
</dbReference>
<evidence type="ECO:0000256" key="8">
    <source>
        <dbReference type="SAM" id="MobiDB-lite"/>
    </source>
</evidence>
<proteinExistence type="inferred from homology"/>
<dbReference type="CDD" id="cd06225">
    <property type="entry name" value="HAMP"/>
    <property type="match status" value="1"/>
</dbReference>
<dbReference type="InterPro" id="IPR032255">
    <property type="entry name" value="HBM"/>
</dbReference>
<evidence type="ECO:0000313" key="12">
    <source>
        <dbReference type="EMBL" id="MDN4072564.1"/>
    </source>
</evidence>
<keyword evidence="4 6" id="KW-0807">Transducer</keyword>
<evidence type="ECO:0000256" key="6">
    <source>
        <dbReference type="PROSITE-ProRule" id="PRU00284"/>
    </source>
</evidence>
<dbReference type="PROSITE" id="PS50111">
    <property type="entry name" value="CHEMOTAXIS_TRANSDUC_2"/>
    <property type="match status" value="1"/>
</dbReference>
<dbReference type="SUPFAM" id="SSF58104">
    <property type="entry name" value="Methyl-accepting chemotaxis protein (MCP) signaling domain"/>
    <property type="match status" value="1"/>
</dbReference>
<keyword evidence="9" id="KW-1133">Transmembrane helix</keyword>
<dbReference type="PANTHER" id="PTHR32089">
    <property type="entry name" value="METHYL-ACCEPTING CHEMOTAXIS PROTEIN MCPB"/>
    <property type="match status" value="1"/>
</dbReference>
<keyword evidence="2" id="KW-1003">Cell membrane</keyword>
<dbReference type="InterPro" id="IPR004089">
    <property type="entry name" value="MCPsignal_dom"/>
</dbReference>
<gene>
    <name evidence="12" type="ORF">QYF49_05900</name>
</gene>
<evidence type="ECO:0000256" key="1">
    <source>
        <dbReference type="ARBA" id="ARBA00004236"/>
    </source>
</evidence>
<evidence type="ECO:0000313" key="13">
    <source>
        <dbReference type="Proteomes" id="UP001168694"/>
    </source>
</evidence>
<feature type="domain" description="HAMP" evidence="11">
    <location>
        <begin position="295"/>
        <end position="347"/>
    </location>
</feature>
<evidence type="ECO:0000259" key="10">
    <source>
        <dbReference type="PROSITE" id="PS50111"/>
    </source>
</evidence>
<protein>
    <submittedName>
        <fullName evidence="12">Methyl-accepting chemotaxis protein</fullName>
    </submittedName>
</protein>
<organism evidence="12 13">
    <name type="scientific">Fictibacillus terranigra</name>
    <dbReference type="NCBI Taxonomy" id="3058424"/>
    <lineage>
        <taxon>Bacteria</taxon>
        <taxon>Bacillati</taxon>
        <taxon>Bacillota</taxon>
        <taxon>Bacilli</taxon>
        <taxon>Bacillales</taxon>
        <taxon>Fictibacillaceae</taxon>
        <taxon>Fictibacillus</taxon>
    </lineage>
</organism>
<dbReference type="Pfam" id="PF00015">
    <property type="entry name" value="MCPsignal"/>
    <property type="match status" value="1"/>
</dbReference>
<comment type="caution">
    <text evidence="12">The sequence shown here is derived from an EMBL/GenBank/DDBJ whole genome shotgun (WGS) entry which is preliminary data.</text>
</comment>
<evidence type="ECO:0000256" key="3">
    <source>
        <dbReference type="ARBA" id="ARBA00023136"/>
    </source>
</evidence>
<accession>A0ABT8E3T4</accession>